<keyword evidence="10 11" id="KW-0676">Redox-active center</keyword>
<feature type="domain" description="Thioredoxin" evidence="14">
    <location>
        <begin position="370"/>
        <end position="504"/>
    </location>
</feature>
<keyword evidence="5 13" id="KW-0732">Signal</keyword>
<dbReference type="Gene3D" id="3.40.30.10">
    <property type="entry name" value="Glutaredoxin"/>
    <property type="match status" value="3"/>
</dbReference>
<dbReference type="OrthoDB" id="427280at2759"/>
<protein>
    <recommendedName>
        <fullName evidence="4">protein disulfide-isomerase</fullName>
        <ecNumber evidence="4">5.3.4.1</ecNumber>
    </recommendedName>
</protein>
<evidence type="ECO:0000256" key="13">
    <source>
        <dbReference type="SAM" id="SignalP"/>
    </source>
</evidence>
<comment type="subcellular location">
    <subcellularLocation>
        <location evidence="2">Endoplasmic reticulum lumen</location>
    </subcellularLocation>
</comment>
<dbReference type="SUPFAM" id="SSF52833">
    <property type="entry name" value="Thioredoxin-like"/>
    <property type="match status" value="4"/>
</dbReference>
<evidence type="ECO:0000313" key="15">
    <source>
        <dbReference type="EMBL" id="KAG5419595.1"/>
    </source>
</evidence>
<dbReference type="InterPro" id="IPR017937">
    <property type="entry name" value="Thioredoxin_CS"/>
</dbReference>
<dbReference type="FunFam" id="3.40.30.10:FF:000139">
    <property type="entry name" value="Protein disulfide-isomerase"/>
    <property type="match status" value="1"/>
</dbReference>
<comment type="catalytic activity">
    <reaction evidence="1">
        <text>Catalyzes the rearrangement of -S-S- bonds in proteins.</text>
        <dbReference type="EC" id="5.3.4.1"/>
    </reaction>
</comment>
<reference evidence="15 16" key="1">
    <citation type="submission" date="2020-12" db="EMBL/GenBank/DDBJ databases">
        <title>Effect of drift, selection, and recombination on the evolution of hybrid genomes in Candida yeast pathogens.</title>
        <authorList>
            <person name="Mixao V."/>
            <person name="Ksiezopolska E."/>
            <person name="Saus E."/>
            <person name="Boekhout T."/>
            <person name="Gacser A."/>
            <person name="Gabaldon T."/>
        </authorList>
    </citation>
    <scope>NUCLEOTIDE SEQUENCE [LARGE SCALE GENOMIC DNA]</scope>
    <source>
        <strain evidence="15 16">BP57</strain>
    </source>
</reference>
<dbReference type="CDD" id="cd02982">
    <property type="entry name" value="PDI_b'_family"/>
    <property type="match status" value="1"/>
</dbReference>
<evidence type="ECO:0000256" key="7">
    <source>
        <dbReference type="ARBA" id="ARBA00022824"/>
    </source>
</evidence>
<dbReference type="Pfam" id="PF13848">
    <property type="entry name" value="Thioredoxin_6"/>
    <property type="match status" value="1"/>
</dbReference>
<dbReference type="AlphaFoldDB" id="A0A8H7ZHE4"/>
<accession>A0A8H7ZHE4</accession>
<dbReference type="InterPro" id="IPR005792">
    <property type="entry name" value="Prot_disulphide_isomerase"/>
</dbReference>
<keyword evidence="16" id="KW-1185">Reference proteome</keyword>
<keyword evidence="7" id="KW-0256">Endoplasmic reticulum</keyword>
<evidence type="ECO:0000256" key="12">
    <source>
        <dbReference type="SAM" id="MobiDB-lite"/>
    </source>
</evidence>
<dbReference type="CDD" id="cd02961">
    <property type="entry name" value="PDI_a_family"/>
    <property type="match status" value="1"/>
</dbReference>
<dbReference type="InterPro" id="IPR036249">
    <property type="entry name" value="Thioredoxin-like_sf"/>
</dbReference>
<evidence type="ECO:0000256" key="4">
    <source>
        <dbReference type="ARBA" id="ARBA00012723"/>
    </source>
</evidence>
<evidence type="ECO:0000256" key="1">
    <source>
        <dbReference type="ARBA" id="ARBA00001182"/>
    </source>
</evidence>
<dbReference type="Proteomes" id="UP000669133">
    <property type="component" value="Unassembled WGS sequence"/>
</dbReference>
<name>A0A8H7ZHE4_9ASCO</name>
<comment type="caution">
    <text evidence="15">The sequence shown here is derived from an EMBL/GenBank/DDBJ whole genome shotgun (WGS) entry which is preliminary data.</text>
</comment>
<dbReference type="GeneID" id="93651992"/>
<feature type="disulfide bond" description="Redox-active" evidence="11">
    <location>
        <begin position="66"/>
        <end position="69"/>
    </location>
</feature>
<dbReference type="RefSeq" id="XP_067548711.1">
    <property type="nucleotide sequence ID" value="XM_067692320.1"/>
</dbReference>
<dbReference type="GO" id="GO:0006457">
    <property type="term" value="P:protein folding"/>
    <property type="evidence" value="ECO:0007669"/>
    <property type="project" value="TreeGrafter"/>
</dbReference>
<evidence type="ECO:0000256" key="6">
    <source>
        <dbReference type="ARBA" id="ARBA00022737"/>
    </source>
</evidence>
<gene>
    <name evidence="15" type="ORF">I9W82_003363</name>
</gene>
<dbReference type="GO" id="GO:0034976">
    <property type="term" value="P:response to endoplasmic reticulum stress"/>
    <property type="evidence" value="ECO:0007669"/>
    <property type="project" value="TreeGrafter"/>
</dbReference>
<dbReference type="EC" id="5.3.4.1" evidence="4"/>
<dbReference type="CDD" id="cd02995">
    <property type="entry name" value="PDI_a_PDI_a'_C"/>
    <property type="match status" value="1"/>
</dbReference>
<dbReference type="GO" id="GO:0005788">
    <property type="term" value="C:endoplasmic reticulum lumen"/>
    <property type="evidence" value="ECO:0007669"/>
    <property type="project" value="UniProtKB-SubCell"/>
</dbReference>
<comment type="similarity">
    <text evidence="3">Belongs to the protein disulfide isomerase family.</text>
</comment>
<feature type="chain" id="PRO_5034347845" description="protein disulfide-isomerase" evidence="13">
    <location>
        <begin position="24"/>
        <end position="550"/>
    </location>
</feature>
<evidence type="ECO:0000256" key="9">
    <source>
        <dbReference type="ARBA" id="ARBA00023235"/>
    </source>
</evidence>
<dbReference type="PROSITE" id="PS51352">
    <property type="entry name" value="THIOREDOXIN_2"/>
    <property type="match status" value="2"/>
</dbReference>
<evidence type="ECO:0000256" key="2">
    <source>
        <dbReference type="ARBA" id="ARBA00004319"/>
    </source>
</evidence>
<feature type="compositionally biased region" description="Basic and acidic residues" evidence="12">
    <location>
        <begin position="532"/>
        <end position="550"/>
    </location>
</feature>
<dbReference type="NCBIfam" id="TIGR01130">
    <property type="entry name" value="ER_PDI_fam"/>
    <property type="match status" value="1"/>
</dbReference>
<feature type="domain" description="Thioredoxin" evidence="14">
    <location>
        <begin position="9"/>
        <end position="168"/>
    </location>
</feature>
<dbReference type="PANTHER" id="PTHR18929:SF132">
    <property type="entry name" value="PROTEIN DISULFIDE-ISOMERASE A3"/>
    <property type="match status" value="1"/>
</dbReference>
<dbReference type="EMBL" id="JAEOAQ010000003">
    <property type="protein sequence ID" value="KAG5419595.1"/>
    <property type="molecule type" value="Genomic_DNA"/>
</dbReference>
<dbReference type="GO" id="GO:0003756">
    <property type="term" value="F:protein disulfide isomerase activity"/>
    <property type="evidence" value="ECO:0007669"/>
    <property type="project" value="UniProtKB-EC"/>
</dbReference>
<proteinExistence type="inferred from homology"/>
<dbReference type="PROSITE" id="PS00194">
    <property type="entry name" value="THIOREDOXIN_1"/>
    <property type="match status" value="2"/>
</dbReference>
<evidence type="ECO:0000256" key="3">
    <source>
        <dbReference type="ARBA" id="ARBA00006347"/>
    </source>
</evidence>
<evidence type="ECO:0000313" key="16">
    <source>
        <dbReference type="Proteomes" id="UP000669133"/>
    </source>
</evidence>
<feature type="region of interest" description="Disordered" evidence="12">
    <location>
        <begin position="523"/>
        <end position="550"/>
    </location>
</feature>
<feature type="disulfide bond" description="Redox-active" evidence="11">
    <location>
        <begin position="415"/>
        <end position="418"/>
    </location>
</feature>
<evidence type="ECO:0000256" key="10">
    <source>
        <dbReference type="ARBA" id="ARBA00023284"/>
    </source>
</evidence>
<dbReference type="CDD" id="cd02981">
    <property type="entry name" value="PDI_b_family"/>
    <property type="match status" value="1"/>
</dbReference>
<evidence type="ECO:0000259" key="14">
    <source>
        <dbReference type="PROSITE" id="PS51352"/>
    </source>
</evidence>
<evidence type="ECO:0000256" key="8">
    <source>
        <dbReference type="ARBA" id="ARBA00023157"/>
    </source>
</evidence>
<dbReference type="PANTHER" id="PTHR18929">
    <property type="entry name" value="PROTEIN DISULFIDE ISOMERASE"/>
    <property type="match status" value="1"/>
</dbReference>
<evidence type="ECO:0000256" key="5">
    <source>
        <dbReference type="ARBA" id="ARBA00022729"/>
    </source>
</evidence>
<keyword evidence="9" id="KW-0413">Isomerase</keyword>
<feature type="signal peptide" evidence="13">
    <location>
        <begin position="1"/>
        <end position="23"/>
    </location>
</feature>
<organism evidence="15 16">
    <name type="scientific">Candida metapsilosis</name>
    <dbReference type="NCBI Taxonomy" id="273372"/>
    <lineage>
        <taxon>Eukaryota</taxon>
        <taxon>Fungi</taxon>
        <taxon>Dikarya</taxon>
        <taxon>Ascomycota</taxon>
        <taxon>Saccharomycotina</taxon>
        <taxon>Pichiomycetes</taxon>
        <taxon>Debaryomycetaceae</taxon>
        <taxon>Candida/Lodderomyces clade</taxon>
        <taxon>Candida</taxon>
    </lineage>
</organism>
<dbReference type="Pfam" id="PF00085">
    <property type="entry name" value="Thioredoxin"/>
    <property type="match status" value="2"/>
</dbReference>
<evidence type="ECO:0000256" key="11">
    <source>
        <dbReference type="PIRSR" id="PIRSR605792-51"/>
    </source>
</evidence>
<dbReference type="FunFam" id="3.40.30.10:FF:000017">
    <property type="entry name" value="Protein disulfide-isomerase A4"/>
    <property type="match status" value="1"/>
</dbReference>
<keyword evidence="6" id="KW-0677">Repeat</keyword>
<sequence>MQFWKYSTSALASLLAVVSLTNASGPSDGEAVADPNSAVVKLTTDNFATFLEENPLVLTEFFAPWCGYCKMLGPEFSKAADSLNESHPNIKLAQVDCTEDQDLCADHEIKGYPTLKIIRDGKSKAAEDYQGPREHQGIVDYMIKQSLPAVQAPTSWEDLEKLIKEQTKPYVLKVNGATDDIFKNIANVKRNDYTFIDVGKDYLKQLGKVLNQDLKKASYLVVHPGDVVEAIKYEGKADLDKLTEFISVETLPYFGEISRDTYMSYMSSPLPIAYYFYKTPEQREAIASDLSKLGKKYRGKLNIVGLDANLYGRHAESISMDPEIVPLFAIQQVAENKKYGVNQTEHPDGPSFKVIEKFVADYFDNKLEPIIKSEPLPSDEEKAANPVVKLVAHNHEQVLKDLDKDVFVKYYAPWCGHCKKLAPTWEEMAEIFGSNKDDAKVVIADLDHTANDVDIPYEIRGYPTLLLYPANGKLDEKTGLRTPIVFEGQRELNALLDFIKEKGALGVDGSALQEKLNEAKEAAEDAVEDAAEEVKDKAADAKDKVEHDEL</sequence>
<dbReference type="InterPro" id="IPR013766">
    <property type="entry name" value="Thioredoxin_domain"/>
</dbReference>
<dbReference type="PRINTS" id="PR00421">
    <property type="entry name" value="THIOREDOXIN"/>
</dbReference>
<keyword evidence="8 11" id="KW-1015">Disulfide bond</keyword>